<name>A0A1W1ZQ70_9PSEU</name>
<dbReference type="Proteomes" id="UP000192840">
    <property type="component" value="Unassembled WGS sequence"/>
</dbReference>
<proteinExistence type="predicted"/>
<keyword evidence="3" id="KW-1185">Reference proteome</keyword>
<dbReference type="eggNOG" id="COG3408">
    <property type="taxonomic scope" value="Bacteria"/>
</dbReference>
<evidence type="ECO:0000313" key="3">
    <source>
        <dbReference type="Proteomes" id="UP000192840"/>
    </source>
</evidence>
<dbReference type="PROSITE" id="PS50022">
    <property type="entry name" value="FA58C_3"/>
    <property type="match status" value="1"/>
</dbReference>
<protein>
    <submittedName>
        <fullName evidence="2">F5/8 type C domain-containing protein</fullName>
    </submittedName>
</protein>
<sequence length="380" mass="40474">MRWTRGRRACTAGGSRRNSVYLNGTRALTVDRLTKVLFNPATGSVTFPSGAGVVNYSTAISGAQAPQNVVQNSSRIVDVFAKAGADLTSTTPDLAQGAGVTASYTASGTSAGAAVDGFPINDPVWGSSGSPNGTDSYELDLRQSRTVDEVRLYFRDDRAGNRYRAPASYNVQYWNGSKWTDAAAQSRKPGVPNANYNVVRFTPVGTQRIRVQMTHASGFKTALTEVKVYHRGGGSDPGPTTNLALTATPSASCTSAWEGVTALNDGIDPPSSNDTVNPRWGTWPNTGEQWAELTWPAAQTMKSAQVYFFDDNGGVRLPASWKLQYWTGTAYADVPGASGHPTTVNQYNQVTFTAVSTTRLRAVLQSGADSVGMLEVKAFG</sequence>
<dbReference type="SUPFAM" id="SSF49785">
    <property type="entry name" value="Galactose-binding domain-like"/>
    <property type="match status" value="1"/>
</dbReference>
<organism evidence="2 3">
    <name type="scientific">Lentzea albidocapillata</name>
    <dbReference type="NCBI Taxonomy" id="40571"/>
    <lineage>
        <taxon>Bacteria</taxon>
        <taxon>Bacillati</taxon>
        <taxon>Actinomycetota</taxon>
        <taxon>Actinomycetes</taxon>
        <taxon>Pseudonocardiales</taxon>
        <taxon>Pseudonocardiaceae</taxon>
        <taxon>Lentzea</taxon>
    </lineage>
</organism>
<dbReference type="InterPro" id="IPR008979">
    <property type="entry name" value="Galactose-bd-like_sf"/>
</dbReference>
<dbReference type="InterPro" id="IPR000421">
    <property type="entry name" value="FA58C"/>
</dbReference>
<gene>
    <name evidence="2" type="ORF">SAMN05660733_00148</name>
</gene>
<dbReference type="RefSeq" id="WP_245815842.1">
    <property type="nucleotide sequence ID" value="NZ_FWYC01000003.1"/>
</dbReference>
<accession>A0A1W1ZQ70</accession>
<dbReference type="eggNOG" id="COG3507">
    <property type="taxonomic scope" value="Bacteria"/>
</dbReference>
<feature type="domain" description="F5/8 type C" evidence="1">
    <location>
        <begin position="87"/>
        <end position="231"/>
    </location>
</feature>
<dbReference type="AlphaFoldDB" id="A0A1W1ZQ70"/>
<evidence type="ECO:0000313" key="2">
    <source>
        <dbReference type="EMBL" id="SMC50211.1"/>
    </source>
</evidence>
<dbReference type="Pfam" id="PF22633">
    <property type="entry name" value="F5_F8_type_C_2"/>
    <property type="match status" value="1"/>
</dbReference>
<reference evidence="3" key="1">
    <citation type="submission" date="2017-04" db="EMBL/GenBank/DDBJ databases">
        <authorList>
            <person name="Varghese N."/>
            <person name="Submissions S."/>
        </authorList>
    </citation>
    <scope>NUCLEOTIDE SEQUENCE [LARGE SCALE GENOMIC DNA]</scope>
    <source>
        <strain evidence="3">DSM 44073</strain>
    </source>
</reference>
<dbReference type="EMBL" id="FWYC01000003">
    <property type="protein sequence ID" value="SMC50211.1"/>
    <property type="molecule type" value="Genomic_DNA"/>
</dbReference>
<dbReference type="STRING" id="40571.SAMN05660733_00148"/>
<evidence type="ECO:0000259" key="1">
    <source>
        <dbReference type="PROSITE" id="PS50022"/>
    </source>
</evidence>
<dbReference type="Gene3D" id="2.60.120.260">
    <property type="entry name" value="Galactose-binding domain-like"/>
    <property type="match status" value="2"/>
</dbReference>